<dbReference type="GO" id="GO:0005634">
    <property type="term" value="C:nucleus"/>
    <property type="evidence" value="ECO:0007669"/>
    <property type="project" value="InterPro"/>
</dbReference>
<name>A0A8H6JYX4_9PEZI</name>
<dbReference type="InterPro" id="IPR011515">
    <property type="entry name" value="Shugoshin_C"/>
</dbReference>
<dbReference type="EMBL" id="WIGN01000002">
    <property type="protein sequence ID" value="KAF6821258.1"/>
    <property type="molecule type" value="Genomic_DNA"/>
</dbReference>
<comment type="similarity">
    <text evidence="1">Belongs to the shugoshin family.</text>
</comment>
<keyword evidence="3" id="KW-0175">Coiled coil</keyword>
<feature type="compositionally biased region" description="Basic and acidic residues" evidence="4">
    <location>
        <begin position="502"/>
        <end position="515"/>
    </location>
</feature>
<evidence type="ECO:0000256" key="2">
    <source>
        <dbReference type="ARBA" id="ARBA00022829"/>
    </source>
</evidence>
<feature type="compositionally biased region" description="Basic residues" evidence="4">
    <location>
        <begin position="107"/>
        <end position="118"/>
    </location>
</feature>
<feature type="compositionally biased region" description="Pro residues" evidence="4">
    <location>
        <begin position="240"/>
        <end position="249"/>
    </location>
</feature>
<feature type="compositionally biased region" description="Polar residues" evidence="4">
    <location>
        <begin position="642"/>
        <end position="654"/>
    </location>
</feature>
<feature type="compositionally biased region" description="Polar residues" evidence="4">
    <location>
        <begin position="519"/>
        <end position="538"/>
    </location>
</feature>
<organism evidence="6 7">
    <name type="scientific">Colletotrichum sojae</name>
    <dbReference type="NCBI Taxonomy" id="2175907"/>
    <lineage>
        <taxon>Eukaryota</taxon>
        <taxon>Fungi</taxon>
        <taxon>Dikarya</taxon>
        <taxon>Ascomycota</taxon>
        <taxon>Pezizomycotina</taxon>
        <taxon>Sordariomycetes</taxon>
        <taxon>Hypocreomycetidae</taxon>
        <taxon>Glomerellales</taxon>
        <taxon>Glomerellaceae</taxon>
        <taxon>Colletotrichum</taxon>
        <taxon>Colletotrichum orchidearum species complex</taxon>
    </lineage>
</organism>
<feature type="compositionally biased region" description="Polar residues" evidence="4">
    <location>
        <begin position="208"/>
        <end position="218"/>
    </location>
</feature>
<reference evidence="6 7" key="1">
    <citation type="journal article" date="2020" name="Phytopathology">
        <title>Genome Sequence Resources of Colletotrichum truncatum, C. plurivorum, C. musicola, and C. sojae: Four Species Pathogenic to Soybean (Glycine max).</title>
        <authorList>
            <person name="Rogerio F."/>
            <person name="Boufleur T.R."/>
            <person name="Ciampi-Guillardi M."/>
            <person name="Sukno S.A."/>
            <person name="Thon M.R."/>
            <person name="Massola Junior N.S."/>
            <person name="Baroncelli R."/>
        </authorList>
    </citation>
    <scope>NUCLEOTIDE SEQUENCE [LARGE SCALE GENOMIC DNA]</scope>
    <source>
        <strain evidence="6 7">LFN0009</strain>
    </source>
</reference>
<feature type="compositionally biased region" description="Basic and acidic residues" evidence="4">
    <location>
        <begin position="254"/>
        <end position="266"/>
    </location>
</feature>
<dbReference type="GO" id="GO:0000775">
    <property type="term" value="C:chromosome, centromeric region"/>
    <property type="evidence" value="ECO:0007669"/>
    <property type="project" value="InterPro"/>
</dbReference>
<feature type="compositionally biased region" description="Basic residues" evidence="4">
    <location>
        <begin position="736"/>
        <end position="745"/>
    </location>
</feature>
<evidence type="ECO:0000313" key="7">
    <source>
        <dbReference type="Proteomes" id="UP000652219"/>
    </source>
</evidence>
<feature type="compositionally biased region" description="Polar residues" evidence="4">
    <location>
        <begin position="613"/>
        <end position="628"/>
    </location>
</feature>
<gene>
    <name evidence="6" type="ORF">CSOJ01_00264</name>
</gene>
<feature type="domain" description="Shugoshin C-terminal" evidence="5">
    <location>
        <begin position="486"/>
        <end position="509"/>
    </location>
</feature>
<dbReference type="Proteomes" id="UP000652219">
    <property type="component" value="Unassembled WGS sequence"/>
</dbReference>
<dbReference type="AlphaFoldDB" id="A0A8H6JYX4"/>
<dbReference type="Pfam" id="PF07557">
    <property type="entry name" value="Shugoshin_C"/>
    <property type="match status" value="1"/>
</dbReference>
<keyword evidence="2" id="KW-0159">Chromosome partition</keyword>
<feature type="compositionally biased region" description="Low complexity" evidence="4">
    <location>
        <begin position="226"/>
        <end position="239"/>
    </location>
</feature>
<feature type="compositionally biased region" description="Basic and acidic residues" evidence="4">
    <location>
        <begin position="341"/>
        <end position="356"/>
    </location>
</feature>
<evidence type="ECO:0000256" key="4">
    <source>
        <dbReference type="SAM" id="MobiDB-lite"/>
    </source>
</evidence>
<evidence type="ECO:0000313" key="6">
    <source>
        <dbReference type="EMBL" id="KAF6821258.1"/>
    </source>
</evidence>
<feature type="compositionally biased region" description="Basic and acidic residues" evidence="4">
    <location>
        <begin position="676"/>
        <end position="689"/>
    </location>
</feature>
<protein>
    <submittedName>
        <fullName evidence="6">Shugoshin c terminal domain-containing protein</fullName>
    </submittedName>
</protein>
<sequence length="745" mass="81406">MARLNEPPVSADSIDTLRRKLLRQNRDLAKANAAHLVKIRNLEADYARFMSENLSLNSKIIELQTELENNNARRIADHALDVRARVEAQLMDCLSALSSLGQEPPTKRHASPRGRRSTRASLPRSPPERRPPREFIKDTEARALQEGRLPPIAENKSYPRATLDADKLHSREQILALCSEAADSTDTTDSPELGPPPISRFVDGESVNIGSPSKSVETARSDTVVPGSPAASPSLSLSPSPAPPPPPAVARPATRTEKNIHVRPDPTPETESEEVEAKRRPKETPILPPVVPQVSAKAGSKRKYSVGEDTSKTSQKTTDTPRSRHDAERPVIGRELQNAKSLKELTNQRKEARERLSAPVNPRKPLSAKSTNDDVTSPIKNTKVAAAEGKAVADKPKPRAARERAAQKIREAEVNADTNAEPPTEEMIENPSSPTPTVDILPSTEPVPVEAALMSPASPELTSRMSLPSVRDTPPPADISSQGETSRPSRRARSAISYAEPNLRDKMRRPTKELYDAVSGQTRYLQRGGSSKSDSATPDATVMDKRESNEGDTWGHMPVAASSPATSPRRLETSDELQLRELAPIMSRPDRKKRSSSMMSRSISETEAERSARQAQTDPQGEVNSGHPTPSPDREVDPYDIISSTPGSNRPSTADSKENALPQRQSKSSRRLSSVVKEDFKIDESDVSGRPRASSSRKRASMALPKRSRVDAEGSEDSSFESLDGGELQDAGSRVSVRRRRSMML</sequence>
<feature type="region of interest" description="Disordered" evidence="4">
    <location>
        <begin position="97"/>
        <end position="134"/>
    </location>
</feature>
<feature type="compositionally biased region" description="Low complexity" evidence="4">
    <location>
        <begin position="663"/>
        <end position="675"/>
    </location>
</feature>
<evidence type="ECO:0000259" key="5">
    <source>
        <dbReference type="Pfam" id="PF07557"/>
    </source>
</evidence>
<feature type="compositionally biased region" description="Basic and acidic residues" evidence="4">
    <location>
        <begin position="569"/>
        <end position="579"/>
    </location>
</feature>
<feature type="compositionally biased region" description="Basic and acidic residues" evidence="4">
    <location>
        <begin position="391"/>
        <end position="413"/>
    </location>
</feature>
<accession>A0A8H6JYX4</accession>
<feature type="compositionally biased region" description="Polar residues" evidence="4">
    <location>
        <begin position="368"/>
        <end position="380"/>
    </location>
</feature>
<feature type="coiled-coil region" evidence="3">
    <location>
        <begin position="14"/>
        <end position="59"/>
    </location>
</feature>
<dbReference type="GO" id="GO:0045132">
    <property type="term" value="P:meiotic chromosome segregation"/>
    <property type="evidence" value="ECO:0007669"/>
    <property type="project" value="InterPro"/>
</dbReference>
<comment type="caution">
    <text evidence="6">The sequence shown here is derived from an EMBL/GenBank/DDBJ whole genome shotgun (WGS) entry which is preliminary data.</text>
</comment>
<proteinExistence type="inferred from homology"/>
<evidence type="ECO:0000256" key="3">
    <source>
        <dbReference type="SAM" id="Coils"/>
    </source>
</evidence>
<feature type="compositionally biased region" description="Basic and acidic residues" evidence="4">
    <location>
        <begin position="319"/>
        <end position="332"/>
    </location>
</feature>
<evidence type="ECO:0000256" key="1">
    <source>
        <dbReference type="ARBA" id="ARBA00010845"/>
    </source>
</evidence>
<feature type="region of interest" description="Disordered" evidence="4">
    <location>
        <begin position="181"/>
        <end position="745"/>
    </location>
</feature>
<keyword evidence="7" id="KW-1185">Reference proteome</keyword>